<keyword evidence="2" id="KW-0378">Hydrolase</keyword>
<dbReference type="EMBL" id="JACDQQ010002393">
    <property type="protein sequence ID" value="MBA0088210.1"/>
    <property type="molecule type" value="Genomic_DNA"/>
</dbReference>
<feature type="domain" description="Beta-lactamase-related" evidence="1">
    <location>
        <begin position="62"/>
        <end position="113"/>
    </location>
</feature>
<name>A0A7V8NVW4_9BACT</name>
<sequence>MGLALVTMLAMSLMTPVEWAQARHANAASEGVEERMARVEKGIEPVSLDKDETPVPLDLAALMKLYNDPGLSVAVIDACKIAWAKAYGTTELGGTTPATTKTLFQAGSISKPV</sequence>
<comment type="caution">
    <text evidence="2">The sequence shown here is derived from an EMBL/GenBank/DDBJ whole genome shotgun (WGS) entry which is preliminary data.</text>
</comment>
<dbReference type="AlphaFoldDB" id="A0A7V8NVW4"/>
<protein>
    <submittedName>
        <fullName evidence="2">Serine hydrolase</fullName>
    </submittedName>
</protein>
<dbReference type="InterPro" id="IPR001466">
    <property type="entry name" value="Beta-lactam-related"/>
</dbReference>
<dbReference type="InterPro" id="IPR012338">
    <property type="entry name" value="Beta-lactam/transpept-like"/>
</dbReference>
<reference evidence="2" key="1">
    <citation type="submission" date="2020-06" db="EMBL/GenBank/DDBJ databases">
        <title>Legume-microbial interactions unlock mineral nutrients during tropical forest succession.</title>
        <authorList>
            <person name="Epihov D.Z."/>
        </authorList>
    </citation>
    <scope>NUCLEOTIDE SEQUENCE [LARGE SCALE GENOMIC DNA]</scope>
    <source>
        <strain evidence="2">Pan2503</strain>
    </source>
</reference>
<keyword evidence="3" id="KW-1185">Reference proteome</keyword>
<accession>A0A7V8NVW4</accession>
<dbReference type="Pfam" id="PF00144">
    <property type="entry name" value="Beta-lactamase"/>
    <property type="match status" value="1"/>
</dbReference>
<dbReference type="Proteomes" id="UP000567293">
    <property type="component" value="Unassembled WGS sequence"/>
</dbReference>
<dbReference type="Gene3D" id="3.40.710.10">
    <property type="entry name" value="DD-peptidase/beta-lactamase superfamily"/>
    <property type="match status" value="1"/>
</dbReference>
<dbReference type="GO" id="GO:0016787">
    <property type="term" value="F:hydrolase activity"/>
    <property type="evidence" value="ECO:0007669"/>
    <property type="project" value="UniProtKB-KW"/>
</dbReference>
<dbReference type="SUPFAM" id="SSF56601">
    <property type="entry name" value="beta-lactamase/transpeptidase-like"/>
    <property type="match status" value="1"/>
</dbReference>
<feature type="non-terminal residue" evidence="2">
    <location>
        <position position="113"/>
    </location>
</feature>
<proteinExistence type="predicted"/>
<gene>
    <name evidence="2" type="ORF">HRJ53_24760</name>
</gene>
<evidence type="ECO:0000313" key="2">
    <source>
        <dbReference type="EMBL" id="MBA0088210.1"/>
    </source>
</evidence>
<organism evidence="2 3">
    <name type="scientific">Candidatus Acidiferrum panamense</name>
    <dbReference type="NCBI Taxonomy" id="2741543"/>
    <lineage>
        <taxon>Bacteria</taxon>
        <taxon>Pseudomonadati</taxon>
        <taxon>Acidobacteriota</taxon>
        <taxon>Terriglobia</taxon>
        <taxon>Candidatus Acidiferrales</taxon>
        <taxon>Candidatus Acidiferrum</taxon>
    </lineage>
</organism>
<evidence type="ECO:0000259" key="1">
    <source>
        <dbReference type="Pfam" id="PF00144"/>
    </source>
</evidence>
<evidence type="ECO:0000313" key="3">
    <source>
        <dbReference type="Proteomes" id="UP000567293"/>
    </source>
</evidence>